<dbReference type="PANTHER" id="PTHR12835:SF5">
    <property type="entry name" value="BIOTIN--PROTEIN LIGASE"/>
    <property type="match status" value="1"/>
</dbReference>
<dbReference type="EMBL" id="JAMKFB020000010">
    <property type="protein sequence ID" value="KAL0183341.1"/>
    <property type="molecule type" value="Genomic_DNA"/>
</dbReference>
<proteinExistence type="predicted"/>
<dbReference type="PANTHER" id="PTHR12835">
    <property type="entry name" value="BIOTIN PROTEIN LIGASE"/>
    <property type="match status" value="1"/>
</dbReference>
<dbReference type="Pfam" id="PF02237">
    <property type="entry name" value="BPL_C"/>
    <property type="match status" value="1"/>
</dbReference>
<comment type="caution">
    <text evidence="4">The sequence shown here is derived from an EMBL/GenBank/DDBJ whole genome shotgun (WGS) entry which is preliminary data.</text>
</comment>
<dbReference type="SUPFAM" id="SSF55681">
    <property type="entry name" value="Class II aaRS and biotin synthetases"/>
    <property type="match status" value="1"/>
</dbReference>
<protein>
    <recommendedName>
        <fullName evidence="6">BPL/LPL catalytic domain-containing protein</fullName>
    </recommendedName>
</protein>
<evidence type="ECO:0000259" key="2">
    <source>
        <dbReference type="Pfam" id="PF02237"/>
    </source>
</evidence>
<keyword evidence="5" id="KW-1185">Reference proteome</keyword>
<feature type="domain" description="BPL/LPL catalytic" evidence="3">
    <location>
        <begin position="3"/>
        <end position="39"/>
    </location>
</feature>
<dbReference type="Proteomes" id="UP001529510">
    <property type="component" value="Unassembled WGS sequence"/>
</dbReference>
<dbReference type="Pfam" id="PF03099">
    <property type="entry name" value="BPL_LplA_LipB"/>
    <property type="match status" value="1"/>
</dbReference>
<dbReference type="InterPro" id="IPR045864">
    <property type="entry name" value="aa-tRNA-synth_II/BPL/LPL"/>
</dbReference>
<reference evidence="4 5" key="1">
    <citation type="submission" date="2024-05" db="EMBL/GenBank/DDBJ databases">
        <title>Genome sequencing and assembly of Indian major carp, Cirrhinus mrigala (Hamilton, 1822).</title>
        <authorList>
            <person name="Mohindra V."/>
            <person name="Chowdhury L.M."/>
            <person name="Lal K."/>
            <person name="Jena J.K."/>
        </authorList>
    </citation>
    <scope>NUCLEOTIDE SEQUENCE [LARGE SCALE GENOMIC DNA]</scope>
    <source>
        <strain evidence="4">CM1030</strain>
        <tissue evidence="4">Blood</tissue>
    </source>
</reference>
<dbReference type="InterPro" id="IPR003142">
    <property type="entry name" value="BPL_C"/>
</dbReference>
<name>A0ABD0QAZ6_CIRMR</name>
<evidence type="ECO:0000259" key="3">
    <source>
        <dbReference type="Pfam" id="PF03099"/>
    </source>
</evidence>
<feature type="domain" description="Biotin protein ligase C-terminal" evidence="2">
    <location>
        <begin position="155"/>
        <end position="200"/>
    </location>
</feature>
<evidence type="ECO:0000256" key="1">
    <source>
        <dbReference type="SAM" id="MobiDB-lite"/>
    </source>
</evidence>
<gene>
    <name evidence="4" type="ORF">M9458_022716</name>
</gene>
<feature type="non-terminal residue" evidence="4">
    <location>
        <position position="205"/>
    </location>
</feature>
<dbReference type="AlphaFoldDB" id="A0ABD0QAZ6"/>
<organism evidence="4 5">
    <name type="scientific">Cirrhinus mrigala</name>
    <name type="common">Mrigala</name>
    <dbReference type="NCBI Taxonomy" id="683832"/>
    <lineage>
        <taxon>Eukaryota</taxon>
        <taxon>Metazoa</taxon>
        <taxon>Chordata</taxon>
        <taxon>Craniata</taxon>
        <taxon>Vertebrata</taxon>
        <taxon>Euteleostomi</taxon>
        <taxon>Actinopterygii</taxon>
        <taxon>Neopterygii</taxon>
        <taxon>Teleostei</taxon>
        <taxon>Ostariophysi</taxon>
        <taxon>Cypriniformes</taxon>
        <taxon>Cyprinidae</taxon>
        <taxon>Labeoninae</taxon>
        <taxon>Labeonini</taxon>
        <taxon>Cirrhinus</taxon>
    </lineage>
</organism>
<evidence type="ECO:0008006" key="6">
    <source>
        <dbReference type="Google" id="ProtNLM"/>
    </source>
</evidence>
<dbReference type="Gene3D" id="3.30.930.10">
    <property type="entry name" value="Bira Bifunctional Protein, Domain 2"/>
    <property type="match status" value="1"/>
</dbReference>
<sequence length="205" mass="22200">DVDLRLKWPNDIYYSNLMKLGGVLVNSTFVGQTFHLLIGNVSPPRQQVSALAASHTLRLQREQQQPDRLHQRPGAAAEPGTRPRPGAALFGAAHRALRHAAGALRLGVPAARPAGAAAALLQEMGARVSRRRRSTTYIRARSSVRVFADACLCFSGTRVRLWSEDGPEAEVVGLDENGFLQVTGDQGVVSVQPDGNSFDMLRNLV</sequence>
<feature type="region of interest" description="Disordered" evidence="1">
    <location>
        <begin position="60"/>
        <end position="85"/>
    </location>
</feature>
<accession>A0ABD0QAZ6</accession>
<feature type="non-terminal residue" evidence="4">
    <location>
        <position position="1"/>
    </location>
</feature>
<evidence type="ECO:0000313" key="4">
    <source>
        <dbReference type="EMBL" id="KAL0183341.1"/>
    </source>
</evidence>
<dbReference type="InterPro" id="IPR004143">
    <property type="entry name" value="BPL_LPL_catalytic"/>
</dbReference>
<feature type="compositionally biased region" description="Basic and acidic residues" evidence="1">
    <location>
        <begin position="60"/>
        <end position="70"/>
    </location>
</feature>
<evidence type="ECO:0000313" key="5">
    <source>
        <dbReference type="Proteomes" id="UP001529510"/>
    </source>
</evidence>